<evidence type="ECO:0000313" key="2">
    <source>
        <dbReference type="Proteomes" id="UP000576393"/>
    </source>
</evidence>
<keyword evidence="2" id="KW-1185">Reference proteome</keyword>
<dbReference type="RefSeq" id="WP_179824665.1">
    <property type="nucleotide sequence ID" value="NZ_JACCCO010000002.1"/>
</dbReference>
<dbReference type="Proteomes" id="UP000576393">
    <property type="component" value="Unassembled WGS sequence"/>
</dbReference>
<dbReference type="AlphaFoldDB" id="A0A852V3L9"/>
<sequence>MASAPAVITSLSELATLLDGRHGLFIRWSRDLGRDETTGRSRDALTGAELPGLSANPLDVESWWGDRSTRLWAARRLYDYSHIRRDRGPGVRAWILAGEEVSRGPDNEPLIRCGEVVATVDESVMREAAELVAAQNSHAWGTLDRKRSR</sequence>
<dbReference type="EMBL" id="JACCCO010000002">
    <property type="protein sequence ID" value="NYF42218.1"/>
    <property type="molecule type" value="Genomic_DNA"/>
</dbReference>
<gene>
    <name evidence="1" type="ORF">HDA43_004419</name>
</gene>
<reference evidence="1 2" key="1">
    <citation type="submission" date="2020-07" db="EMBL/GenBank/DDBJ databases">
        <title>Sequencing the genomes of 1000 actinobacteria strains.</title>
        <authorList>
            <person name="Klenk H.-P."/>
        </authorList>
    </citation>
    <scope>NUCLEOTIDE SEQUENCE [LARGE SCALE GENOMIC DNA]</scope>
    <source>
        <strain evidence="1 2">DSM 45763</strain>
    </source>
</reference>
<accession>A0A852V3L9</accession>
<evidence type="ECO:0000313" key="1">
    <source>
        <dbReference type="EMBL" id="NYF42218.1"/>
    </source>
</evidence>
<comment type="caution">
    <text evidence="1">The sequence shown here is derived from an EMBL/GenBank/DDBJ whole genome shotgun (WGS) entry which is preliminary data.</text>
</comment>
<dbReference type="InterPro" id="IPR046080">
    <property type="entry name" value="DUF6098"/>
</dbReference>
<dbReference type="Pfam" id="PF19593">
    <property type="entry name" value="DUF6098"/>
    <property type="match status" value="1"/>
</dbReference>
<organism evidence="1 2">
    <name type="scientific">Streptosporangium sandarakinum</name>
    <dbReference type="NCBI Taxonomy" id="1260955"/>
    <lineage>
        <taxon>Bacteria</taxon>
        <taxon>Bacillati</taxon>
        <taxon>Actinomycetota</taxon>
        <taxon>Actinomycetes</taxon>
        <taxon>Streptosporangiales</taxon>
        <taxon>Streptosporangiaceae</taxon>
        <taxon>Streptosporangium</taxon>
    </lineage>
</organism>
<protein>
    <submittedName>
        <fullName evidence="1">Uncharacterized protein</fullName>
    </submittedName>
</protein>
<name>A0A852V3L9_9ACTN</name>
<proteinExistence type="predicted"/>